<accession>A0A3M7PMW7</accession>
<name>A0A3M7PMW7_BRAPC</name>
<gene>
    <name evidence="1" type="ORF">BpHYR1_039142</name>
</gene>
<dbReference type="AlphaFoldDB" id="A0A3M7PMW7"/>
<sequence>MALRSRAQSTKRLNTRLEGFLAQKLGAENVEYYDQESCIEENKKNVFLNKFMFKLLLVCDDRFYITDNPPTNLDNFVLFEDVIDFKTVKI</sequence>
<evidence type="ECO:0000313" key="2">
    <source>
        <dbReference type="Proteomes" id="UP000276133"/>
    </source>
</evidence>
<organism evidence="1 2">
    <name type="scientific">Brachionus plicatilis</name>
    <name type="common">Marine rotifer</name>
    <name type="synonym">Brachionus muelleri</name>
    <dbReference type="NCBI Taxonomy" id="10195"/>
    <lineage>
        <taxon>Eukaryota</taxon>
        <taxon>Metazoa</taxon>
        <taxon>Spiralia</taxon>
        <taxon>Gnathifera</taxon>
        <taxon>Rotifera</taxon>
        <taxon>Eurotatoria</taxon>
        <taxon>Monogononta</taxon>
        <taxon>Pseudotrocha</taxon>
        <taxon>Ploima</taxon>
        <taxon>Brachionidae</taxon>
        <taxon>Brachionus</taxon>
    </lineage>
</organism>
<comment type="caution">
    <text evidence="1">The sequence shown here is derived from an EMBL/GenBank/DDBJ whole genome shotgun (WGS) entry which is preliminary data.</text>
</comment>
<evidence type="ECO:0000313" key="1">
    <source>
        <dbReference type="EMBL" id="RNA00105.1"/>
    </source>
</evidence>
<dbReference type="EMBL" id="REGN01009912">
    <property type="protein sequence ID" value="RNA00105.1"/>
    <property type="molecule type" value="Genomic_DNA"/>
</dbReference>
<proteinExistence type="predicted"/>
<protein>
    <submittedName>
        <fullName evidence="1">Uncharacterized protein</fullName>
    </submittedName>
</protein>
<reference evidence="1 2" key="1">
    <citation type="journal article" date="2018" name="Sci. Rep.">
        <title>Genomic signatures of local adaptation to the degree of environmental predictability in rotifers.</title>
        <authorList>
            <person name="Franch-Gras L."/>
            <person name="Hahn C."/>
            <person name="Garcia-Roger E.M."/>
            <person name="Carmona M.J."/>
            <person name="Serra M."/>
            <person name="Gomez A."/>
        </authorList>
    </citation>
    <scope>NUCLEOTIDE SEQUENCE [LARGE SCALE GENOMIC DNA]</scope>
    <source>
        <strain evidence="1">HYR1</strain>
    </source>
</reference>
<dbReference type="Proteomes" id="UP000276133">
    <property type="component" value="Unassembled WGS sequence"/>
</dbReference>
<keyword evidence="2" id="KW-1185">Reference proteome</keyword>